<organism evidence="3 4">
    <name type="scientific">Noviherbaspirillum album</name>
    <dbReference type="NCBI Taxonomy" id="3080276"/>
    <lineage>
        <taxon>Bacteria</taxon>
        <taxon>Pseudomonadati</taxon>
        <taxon>Pseudomonadota</taxon>
        <taxon>Betaproteobacteria</taxon>
        <taxon>Burkholderiales</taxon>
        <taxon>Oxalobacteraceae</taxon>
        <taxon>Noviherbaspirillum</taxon>
    </lineage>
</organism>
<dbReference type="Proteomes" id="UP001352263">
    <property type="component" value="Unassembled WGS sequence"/>
</dbReference>
<accession>A0ABU6JHZ1</accession>
<protein>
    <submittedName>
        <fullName evidence="3">Alpha/beta hydrolase</fullName>
    </submittedName>
</protein>
<evidence type="ECO:0000313" key="4">
    <source>
        <dbReference type="Proteomes" id="UP001352263"/>
    </source>
</evidence>
<comment type="similarity">
    <text evidence="1">Belongs to the AB hydrolase superfamily.</text>
</comment>
<comment type="caution">
    <text evidence="3">The sequence shown here is derived from an EMBL/GenBank/DDBJ whole genome shotgun (WGS) entry which is preliminary data.</text>
</comment>
<gene>
    <name evidence="3" type="ORF">RY831_28660</name>
</gene>
<feature type="domain" description="AB hydrolase-1" evidence="2">
    <location>
        <begin position="26"/>
        <end position="262"/>
    </location>
</feature>
<dbReference type="PRINTS" id="PR00111">
    <property type="entry name" value="ABHYDROLASE"/>
</dbReference>
<dbReference type="Pfam" id="PF12697">
    <property type="entry name" value="Abhydrolase_6"/>
    <property type="match status" value="1"/>
</dbReference>
<dbReference type="SUPFAM" id="SSF53474">
    <property type="entry name" value="alpha/beta-Hydrolases"/>
    <property type="match status" value="1"/>
</dbReference>
<evidence type="ECO:0000259" key="2">
    <source>
        <dbReference type="Pfam" id="PF12697"/>
    </source>
</evidence>
<dbReference type="InterPro" id="IPR029058">
    <property type="entry name" value="AB_hydrolase_fold"/>
</dbReference>
<dbReference type="Gene3D" id="3.40.50.1820">
    <property type="entry name" value="alpha/beta hydrolase"/>
    <property type="match status" value="1"/>
</dbReference>
<dbReference type="PANTHER" id="PTHR43039">
    <property type="entry name" value="ESTERASE-RELATED"/>
    <property type="match status" value="1"/>
</dbReference>
<proteinExistence type="inferred from homology"/>
<keyword evidence="4" id="KW-1185">Reference proteome</keyword>
<keyword evidence="3" id="KW-0378">Hydrolase</keyword>
<dbReference type="RefSeq" id="WP_326509758.1">
    <property type="nucleotide sequence ID" value="NZ_JAWIIV010000044.1"/>
</dbReference>
<name>A0ABU6JHZ1_9BURK</name>
<evidence type="ECO:0000313" key="3">
    <source>
        <dbReference type="EMBL" id="MEC4723135.1"/>
    </source>
</evidence>
<reference evidence="3 4" key="1">
    <citation type="submission" date="2023-10" db="EMBL/GenBank/DDBJ databases">
        <title>Noviherbaspirillum sp. CPCC 100848 genome assembly.</title>
        <authorList>
            <person name="Li X.Y."/>
            <person name="Fang X.M."/>
        </authorList>
    </citation>
    <scope>NUCLEOTIDE SEQUENCE [LARGE SCALE GENOMIC DNA]</scope>
    <source>
        <strain evidence="3 4">CPCC 100848</strain>
    </source>
</reference>
<evidence type="ECO:0000256" key="1">
    <source>
        <dbReference type="ARBA" id="ARBA00008645"/>
    </source>
</evidence>
<dbReference type="EMBL" id="JAWIIV010000044">
    <property type="protein sequence ID" value="MEC4723135.1"/>
    <property type="molecule type" value="Genomic_DNA"/>
</dbReference>
<sequence>MNMPTHNDVLKRNNVKISGKGRQTMIFAHGFGCDHNMWRHVAPAFEDDYRIVLFDNVGAGGSDLSAFDSKKYGTLHGYAQDVIDILHAVGAQNCIFVGHSVSAMVGILAAIREPALFDHLILVGPSPSYINDGDYIGGFEQQDIEQMLEFLDTNYLGWSSTMAPAIMGNVDQPALAGELENSFCRTDPAIAGHFARTTFMSDHRADLASLKTPALILQCSDDVIAPDAVGRYMHARMPGSAFVQMKATGHCPNLSAPKETIDEMRKYLRAELAP</sequence>
<dbReference type="GO" id="GO:0016787">
    <property type="term" value="F:hydrolase activity"/>
    <property type="evidence" value="ECO:0007669"/>
    <property type="project" value="UniProtKB-KW"/>
</dbReference>
<dbReference type="InterPro" id="IPR000073">
    <property type="entry name" value="AB_hydrolase_1"/>
</dbReference>